<evidence type="ECO:0000313" key="1">
    <source>
        <dbReference type="EMBL" id="PWW09753.1"/>
    </source>
</evidence>
<accession>A0A317Q6N1</accession>
<dbReference type="OrthoDB" id="277390at2"/>
<dbReference type="AlphaFoldDB" id="A0A317Q6N1"/>
<keyword evidence="2" id="KW-1185">Reference proteome</keyword>
<proteinExistence type="predicted"/>
<dbReference type="InterPro" id="IPR009858">
    <property type="entry name" value="DUF1415"/>
</dbReference>
<evidence type="ECO:0000313" key="2">
    <source>
        <dbReference type="Proteomes" id="UP000246964"/>
    </source>
</evidence>
<name>A0A317Q6N1_9GAMM</name>
<dbReference type="Pfam" id="PF07209">
    <property type="entry name" value="DUF1415"/>
    <property type="match status" value="1"/>
</dbReference>
<gene>
    <name evidence="1" type="ORF">DET45_11720</name>
</gene>
<sequence>MQQVVEVTQRWLWQVIVKYNICPFARQEIEAQRINYQVCKATAVEDILATVVAECKFLDEHPEVATALVIVPDALADFSDYLDTLDLANQLLRLEGYEGVFQLASFHPAYCFAGEPEDDPANYTNRAPYPIFHILREDELAEALDNFDQPELIPERNIAFARRKGAAFFERLLHKIKAGEPPADNT</sequence>
<dbReference type="Proteomes" id="UP000246964">
    <property type="component" value="Unassembled WGS sequence"/>
</dbReference>
<dbReference type="RefSeq" id="WP_110076624.1">
    <property type="nucleotide sequence ID" value="NZ_QGTT01000017.1"/>
</dbReference>
<reference evidence="1 2" key="1">
    <citation type="submission" date="2018-05" db="EMBL/GenBank/DDBJ databases">
        <title>Freshwater and sediment microbial communities from various areas in North America, analyzing microbe dynamics in response to fracking.</title>
        <authorList>
            <person name="Lamendella R."/>
        </authorList>
    </citation>
    <scope>NUCLEOTIDE SEQUENCE [LARGE SCALE GENOMIC DNA]</scope>
    <source>
        <strain evidence="1 2">125B1</strain>
    </source>
</reference>
<comment type="caution">
    <text evidence="1">The sequence shown here is derived from an EMBL/GenBank/DDBJ whole genome shotgun (WGS) entry which is preliminary data.</text>
</comment>
<protein>
    <recommendedName>
        <fullName evidence="3">DUF1415 domain-containing protein</fullName>
    </recommendedName>
</protein>
<evidence type="ECO:0008006" key="3">
    <source>
        <dbReference type="Google" id="ProtNLM"/>
    </source>
</evidence>
<organism evidence="1 2">
    <name type="scientific">Pseudidiomarina maritima</name>
    <dbReference type="NCBI Taxonomy" id="519453"/>
    <lineage>
        <taxon>Bacteria</taxon>
        <taxon>Pseudomonadati</taxon>
        <taxon>Pseudomonadota</taxon>
        <taxon>Gammaproteobacteria</taxon>
        <taxon>Alteromonadales</taxon>
        <taxon>Idiomarinaceae</taxon>
        <taxon>Pseudidiomarina</taxon>
    </lineage>
</organism>
<dbReference type="EMBL" id="QGTT01000017">
    <property type="protein sequence ID" value="PWW09753.1"/>
    <property type="molecule type" value="Genomic_DNA"/>
</dbReference>